<dbReference type="Proteomes" id="UP000768646">
    <property type="component" value="Unassembled WGS sequence"/>
</dbReference>
<keyword evidence="2" id="KW-1185">Reference proteome</keyword>
<accession>A0ACB7CBX0</accession>
<evidence type="ECO:0000313" key="1">
    <source>
        <dbReference type="EMBL" id="KAG4304890.1"/>
    </source>
</evidence>
<protein>
    <submittedName>
        <fullName evidence="1">Uncharacterized protein</fullName>
    </submittedName>
</protein>
<dbReference type="EMBL" id="JABTEG010000005">
    <property type="protein sequence ID" value="KAG4304890.1"/>
    <property type="molecule type" value="Genomic_DNA"/>
</dbReference>
<evidence type="ECO:0000313" key="2">
    <source>
        <dbReference type="Proteomes" id="UP000768646"/>
    </source>
</evidence>
<name>A0ACB7CBX0_9ASCO</name>
<sequence>MRIKQANWESLQRVTLAALRLRGVTSSHKEFKRLMEQTMSAALFAWRDHIRQGRIPLDAQQWVVERLVGTFFLEEMPCVEKQMLNNNNAPDLEKIKKI</sequence>
<gene>
    <name evidence="1" type="ORF">PORY_001565</name>
</gene>
<organism evidence="1 2">
    <name type="scientific">Pneumocystis oryctolagi</name>
    <dbReference type="NCBI Taxonomy" id="42067"/>
    <lineage>
        <taxon>Eukaryota</taxon>
        <taxon>Fungi</taxon>
        <taxon>Dikarya</taxon>
        <taxon>Ascomycota</taxon>
        <taxon>Taphrinomycotina</taxon>
        <taxon>Pneumocystomycetes</taxon>
        <taxon>Pneumocystaceae</taxon>
        <taxon>Pneumocystis</taxon>
    </lineage>
</organism>
<comment type="caution">
    <text evidence="1">The sequence shown here is derived from an EMBL/GenBank/DDBJ whole genome shotgun (WGS) entry which is preliminary data.</text>
</comment>
<proteinExistence type="predicted"/>
<reference evidence="1 2" key="1">
    <citation type="journal article" date="2021" name="Commun. Biol.">
        <title>Genomic insights into the host specific adaptation of the Pneumocystis genus.</title>
        <authorList>
            <person name="Cisse O.H."/>
            <person name="Ma L."/>
            <person name="Dekker J.P."/>
            <person name="Khil P.P."/>
            <person name="Youn J.-H."/>
            <person name="Brenchley J.M."/>
            <person name="Blair R."/>
            <person name="Pahar B."/>
            <person name="Chabe M."/>
            <person name="Van Rompay K.K.A."/>
            <person name="Keesler R."/>
            <person name="Sukura A."/>
            <person name="Hirsch V."/>
            <person name="Kutty G."/>
            <person name="Liu Y."/>
            <person name="Peng L."/>
            <person name="Chen J."/>
            <person name="Song J."/>
            <person name="Weissenbacher-Lang C."/>
            <person name="Xu J."/>
            <person name="Upham N.S."/>
            <person name="Stajich J.E."/>
            <person name="Cuomo C.A."/>
            <person name="Cushion M.T."/>
            <person name="Kovacs J.A."/>
        </authorList>
    </citation>
    <scope>NUCLEOTIDE SEQUENCE [LARGE SCALE GENOMIC DNA]</scope>
    <source>
        <strain evidence="1 2">RABM</strain>
    </source>
</reference>